<evidence type="ECO:0000313" key="7">
    <source>
        <dbReference type="Proteomes" id="UP000256429"/>
    </source>
</evidence>
<keyword evidence="2" id="KW-0285">Flavoprotein</keyword>
<name>A0A3D9RUI6_9FLAO</name>
<dbReference type="EMBL" id="QTTQ01000009">
    <property type="protein sequence ID" value="REE83148.1"/>
    <property type="molecule type" value="Genomic_DNA"/>
</dbReference>
<dbReference type="InterPro" id="IPR012349">
    <property type="entry name" value="Split_barrel_FMN-bd"/>
</dbReference>
<organism evidence="6 7">
    <name type="scientific">Lutibacter oceani</name>
    <dbReference type="NCBI Taxonomy" id="1853311"/>
    <lineage>
        <taxon>Bacteria</taxon>
        <taxon>Pseudomonadati</taxon>
        <taxon>Bacteroidota</taxon>
        <taxon>Flavobacteriia</taxon>
        <taxon>Flavobacteriales</taxon>
        <taxon>Flavobacteriaceae</taxon>
        <taxon>Lutibacter</taxon>
    </lineage>
</organism>
<sequence>MENVKSFEPGSITTANLQNILLTAVAPRPIAFASTVDKFGNVNLSPFSFFNVFSSNPPILIFSPARRVRDNTTKHTLKNVEQTKEVVINIVNHQLVEQMSLASTEYGDGVNEFTKSGLTEKASIKVKPPRVGESPVSFECVVDDIIALGNEAGAGNLVICKVVYIHLNTKYLDEKNQLDTEKLDLVARMGGSWYTRCTKQSIFEIPKPLNTKGIGVDKLPNHVYKTEILTGNNLGRLGNCNEIPSDSEIELHKKLPEVNKVLNIENEQLKLEQLHLLVKKQLEDNNLLLAIKTLFCL</sequence>
<reference evidence="6 7" key="1">
    <citation type="submission" date="2018-08" db="EMBL/GenBank/DDBJ databases">
        <title>Genomic Encyclopedia of Type Strains, Phase III (KMG-III): the genomes of soil and plant-associated and newly described type strains.</title>
        <authorList>
            <person name="Whitman W."/>
        </authorList>
    </citation>
    <scope>NUCLEOTIDE SEQUENCE [LARGE SCALE GENOMIC DNA]</scope>
    <source>
        <strain evidence="6 7">325-5</strain>
    </source>
</reference>
<evidence type="ECO:0000256" key="2">
    <source>
        <dbReference type="ARBA" id="ARBA00022630"/>
    </source>
</evidence>
<evidence type="ECO:0000256" key="3">
    <source>
        <dbReference type="ARBA" id="ARBA00022643"/>
    </source>
</evidence>
<dbReference type="PANTHER" id="PTHR33798:SF5">
    <property type="entry name" value="FLAVIN REDUCTASE LIKE DOMAIN-CONTAINING PROTEIN"/>
    <property type="match status" value="1"/>
</dbReference>
<dbReference type="GO" id="GO:0016646">
    <property type="term" value="F:oxidoreductase activity, acting on the CH-NH group of donors, NAD or NADP as acceptor"/>
    <property type="evidence" value="ECO:0007669"/>
    <property type="project" value="UniProtKB-ARBA"/>
</dbReference>
<dbReference type="RefSeq" id="WP_115878919.1">
    <property type="nucleotide sequence ID" value="NZ_QTTQ01000009.1"/>
</dbReference>
<gene>
    <name evidence="6" type="ORF">BX611_0431</name>
</gene>
<dbReference type="AlphaFoldDB" id="A0A3D9RUI6"/>
<evidence type="ECO:0000256" key="1">
    <source>
        <dbReference type="ARBA" id="ARBA00001917"/>
    </source>
</evidence>
<dbReference type="SMART" id="SM00903">
    <property type="entry name" value="Flavin_Reduct"/>
    <property type="match status" value="1"/>
</dbReference>
<dbReference type="Proteomes" id="UP000256429">
    <property type="component" value="Unassembled WGS sequence"/>
</dbReference>
<comment type="caution">
    <text evidence="6">The sequence shown here is derived from an EMBL/GenBank/DDBJ whole genome shotgun (WGS) entry which is preliminary data.</text>
</comment>
<dbReference type="OrthoDB" id="9794638at2"/>
<comment type="similarity">
    <text evidence="4">Belongs to the flavoredoxin family.</text>
</comment>
<dbReference type="GO" id="GO:0010181">
    <property type="term" value="F:FMN binding"/>
    <property type="evidence" value="ECO:0007669"/>
    <property type="project" value="InterPro"/>
</dbReference>
<dbReference type="SUPFAM" id="SSF50475">
    <property type="entry name" value="FMN-binding split barrel"/>
    <property type="match status" value="1"/>
</dbReference>
<dbReference type="Pfam" id="PF01613">
    <property type="entry name" value="Flavin_Reduct"/>
    <property type="match status" value="1"/>
</dbReference>
<evidence type="ECO:0000313" key="6">
    <source>
        <dbReference type="EMBL" id="REE83148.1"/>
    </source>
</evidence>
<dbReference type="Gene3D" id="2.30.110.10">
    <property type="entry name" value="Electron Transport, Fmn-binding Protein, Chain A"/>
    <property type="match status" value="1"/>
</dbReference>
<feature type="domain" description="Flavin reductase like" evidence="5">
    <location>
        <begin position="25"/>
        <end position="173"/>
    </location>
</feature>
<protein>
    <submittedName>
        <fullName evidence="6">Flavin reductase (DIM6/NTAB) family NADH-FMN oxidoreductase RutF</fullName>
    </submittedName>
</protein>
<evidence type="ECO:0000256" key="4">
    <source>
        <dbReference type="ARBA" id="ARBA00038054"/>
    </source>
</evidence>
<dbReference type="InterPro" id="IPR002563">
    <property type="entry name" value="Flavin_Rdtase-like_dom"/>
</dbReference>
<keyword evidence="3" id="KW-0288">FMN</keyword>
<keyword evidence="7" id="KW-1185">Reference proteome</keyword>
<comment type="cofactor">
    <cofactor evidence="1">
        <name>FMN</name>
        <dbReference type="ChEBI" id="CHEBI:58210"/>
    </cofactor>
</comment>
<dbReference type="PANTHER" id="PTHR33798">
    <property type="entry name" value="FLAVOPROTEIN OXYGENASE"/>
    <property type="match status" value="1"/>
</dbReference>
<accession>A0A3D9RUI6</accession>
<evidence type="ECO:0000259" key="5">
    <source>
        <dbReference type="SMART" id="SM00903"/>
    </source>
</evidence>
<proteinExistence type="inferred from homology"/>